<proteinExistence type="inferred from homology"/>
<feature type="domain" description="Thioester reductase (TE)" evidence="6">
    <location>
        <begin position="57"/>
        <end position="226"/>
    </location>
</feature>
<evidence type="ECO:0000259" key="6">
    <source>
        <dbReference type="Pfam" id="PF07993"/>
    </source>
</evidence>
<comment type="similarity">
    <text evidence="1 4">Belongs to the fatty acyl-CoA reductase family.</text>
</comment>
<dbReference type="Pfam" id="PF07993">
    <property type="entry name" value="NAD_binding_4"/>
    <property type="match status" value="1"/>
</dbReference>
<dbReference type="InterPro" id="IPR013120">
    <property type="entry name" value="FAR_NAD-bd"/>
</dbReference>
<dbReference type="PANTHER" id="PTHR11011:SF116">
    <property type="entry name" value="FATTY ACYL-COA REDUCTASE CG5065-RELATED"/>
    <property type="match status" value="1"/>
</dbReference>
<dbReference type="GO" id="GO:0035336">
    <property type="term" value="P:long-chain fatty-acyl-CoA metabolic process"/>
    <property type="evidence" value="ECO:0007669"/>
    <property type="project" value="TreeGrafter"/>
</dbReference>
<dbReference type="SUPFAM" id="SSF51735">
    <property type="entry name" value="NAD(P)-binding Rossmann-fold domains"/>
    <property type="match status" value="1"/>
</dbReference>
<dbReference type="Gene3D" id="3.40.50.720">
    <property type="entry name" value="NAD(P)-binding Rossmann-like Domain"/>
    <property type="match status" value="1"/>
</dbReference>
<dbReference type="InterPro" id="IPR033640">
    <property type="entry name" value="FAR_C"/>
</dbReference>
<reference evidence="7" key="1">
    <citation type="submission" date="2021-03" db="EMBL/GenBank/DDBJ databases">
        <title>Chromosome level genome of the anhydrobiotic midge Polypedilum vanderplanki.</title>
        <authorList>
            <person name="Yoshida Y."/>
            <person name="Kikawada T."/>
            <person name="Gusev O."/>
        </authorList>
    </citation>
    <scope>NUCLEOTIDE SEQUENCE</scope>
    <source>
        <strain evidence="7">NIAS01</strain>
        <tissue evidence="7">Whole body or cell culture</tissue>
    </source>
</reference>
<dbReference type="GO" id="GO:0102965">
    <property type="term" value="F:alcohol-forming long-chain fatty acyl-CoA reductase activity"/>
    <property type="evidence" value="ECO:0007669"/>
    <property type="project" value="UniProtKB-EC"/>
</dbReference>
<gene>
    <name evidence="7" type="ORF">PVAND_016374</name>
</gene>
<evidence type="ECO:0000313" key="8">
    <source>
        <dbReference type="Proteomes" id="UP001107558"/>
    </source>
</evidence>
<evidence type="ECO:0000259" key="5">
    <source>
        <dbReference type="Pfam" id="PF03015"/>
    </source>
</evidence>
<dbReference type="InterPro" id="IPR036291">
    <property type="entry name" value="NAD(P)-bd_dom_sf"/>
</dbReference>
<feature type="transmembrane region" description="Helical" evidence="4">
    <location>
        <begin position="410"/>
        <end position="428"/>
    </location>
</feature>
<organism evidence="7 8">
    <name type="scientific">Polypedilum vanderplanki</name>
    <name type="common">Sleeping chironomid midge</name>
    <dbReference type="NCBI Taxonomy" id="319348"/>
    <lineage>
        <taxon>Eukaryota</taxon>
        <taxon>Metazoa</taxon>
        <taxon>Ecdysozoa</taxon>
        <taxon>Arthropoda</taxon>
        <taxon>Hexapoda</taxon>
        <taxon>Insecta</taxon>
        <taxon>Pterygota</taxon>
        <taxon>Neoptera</taxon>
        <taxon>Endopterygota</taxon>
        <taxon>Diptera</taxon>
        <taxon>Nematocera</taxon>
        <taxon>Chironomoidea</taxon>
        <taxon>Chironomidae</taxon>
        <taxon>Chironominae</taxon>
        <taxon>Polypedilum</taxon>
        <taxon>Polypedilum</taxon>
    </lineage>
</organism>
<evidence type="ECO:0000256" key="3">
    <source>
        <dbReference type="ARBA" id="ARBA00023098"/>
    </source>
</evidence>
<dbReference type="EMBL" id="JADBJN010000004">
    <property type="protein sequence ID" value="KAG5668434.1"/>
    <property type="molecule type" value="Genomic_DNA"/>
</dbReference>
<comment type="caution">
    <text evidence="7">The sequence shown here is derived from an EMBL/GenBank/DDBJ whole genome shotgun (WGS) entry which is preliminary data.</text>
</comment>
<keyword evidence="4" id="KW-0560">Oxidoreductase</keyword>
<keyword evidence="8" id="KW-1185">Reference proteome</keyword>
<name>A0A9J6BFF0_POLVA</name>
<dbReference type="GO" id="GO:0005777">
    <property type="term" value="C:peroxisome"/>
    <property type="evidence" value="ECO:0007669"/>
    <property type="project" value="TreeGrafter"/>
</dbReference>
<protein>
    <recommendedName>
        <fullName evidence="4">Fatty acyl-CoA reductase</fullName>
        <ecNumber evidence="4">1.2.1.84</ecNumber>
    </recommendedName>
</protein>
<evidence type="ECO:0000256" key="1">
    <source>
        <dbReference type="ARBA" id="ARBA00005928"/>
    </source>
</evidence>
<keyword evidence="4" id="KW-0472">Membrane</keyword>
<evidence type="ECO:0000256" key="4">
    <source>
        <dbReference type="RuleBase" id="RU363097"/>
    </source>
</evidence>
<dbReference type="Proteomes" id="UP001107558">
    <property type="component" value="Chromosome 4"/>
</dbReference>
<dbReference type="PANTHER" id="PTHR11011">
    <property type="entry name" value="MALE STERILITY PROTEIN 2-RELATED"/>
    <property type="match status" value="1"/>
</dbReference>
<keyword evidence="4" id="KW-0812">Transmembrane</keyword>
<comment type="catalytic activity">
    <reaction evidence="4">
        <text>a long-chain fatty acyl-CoA + 2 NADPH + 2 H(+) = a long-chain primary fatty alcohol + 2 NADP(+) + CoA</text>
        <dbReference type="Rhea" id="RHEA:52716"/>
        <dbReference type="ChEBI" id="CHEBI:15378"/>
        <dbReference type="ChEBI" id="CHEBI:57287"/>
        <dbReference type="ChEBI" id="CHEBI:57783"/>
        <dbReference type="ChEBI" id="CHEBI:58349"/>
        <dbReference type="ChEBI" id="CHEBI:77396"/>
        <dbReference type="ChEBI" id="CHEBI:83139"/>
        <dbReference type="EC" id="1.2.1.84"/>
    </reaction>
</comment>
<dbReference type="InterPro" id="IPR026055">
    <property type="entry name" value="FAR"/>
</dbReference>
<sequence length="449" mass="51666">MSRRISIPEFYSGKSSERVQEITNSPLFDVIRAKNPEAFKKISLIEGDITMQNLGITISFTEPMKIAVATNLQSVNELINLARKVKKLDSFVHVSTAYTNWFEKDVKEIFYKPNYDPKKVIEMCKTLSDEELGKMIPTLGKHNNTYTFSKSLSEYLILQEGVDLPITVVRPSVVISSLKEPFPGWVDNWGGTTPFIFMIAKGLFRHPHNLGDNTIDAIPADVTVNMVLAAGWKVGTDTNARNSVPEIYNCTTSSNNPTTYDEVYGGFAELGKKYPYSDIIWYPKVKLHHSYLMSQIYGFAFEKVPVYFADFLMKLAGKKPKLMKIINFSYDNYEIVRFVPTNRFVFRSENPIKLMNVMSPKDLKDFDFDVRKINWQKGIETYYLGIRKYLANDKSENWLVLRKKVQRLKYAHYALTGSTIAVSLFLLNKSRSLFQKRKENNEIKLLNLM</sequence>
<dbReference type="AlphaFoldDB" id="A0A9J6BFF0"/>
<keyword evidence="3 4" id="KW-0443">Lipid metabolism</keyword>
<dbReference type="CDD" id="cd09071">
    <property type="entry name" value="FAR_C"/>
    <property type="match status" value="1"/>
</dbReference>
<dbReference type="EC" id="1.2.1.84" evidence="4"/>
<dbReference type="GO" id="GO:0080019">
    <property type="term" value="F:alcohol-forming very long-chain fatty acyl-CoA reductase activity"/>
    <property type="evidence" value="ECO:0007669"/>
    <property type="project" value="InterPro"/>
</dbReference>
<keyword evidence="2 4" id="KW-0444">Lipid biosynthesis</keyword>
<evidence type="ECO:0000256" key="2">
    <source>
        <dbReference type="ARBA" id="ARBA00022516"/>
    </source>
</evidence>
<keyword evidence="4" id="KW-1133">Transmembrane helix</keyword>
<comment type="function">
    <text evidence="4">Catalyzes the reduction of fatty acyl-CoA to fatty alcohols.</text>
</comment>
<keyword evidence="4" id="KW-0521">NADP</keyword>
<accession>A0A9J6BFF0</accession>
<evidence type="ECO:0000313" key="7">
    <source>
        <dbReference type="EMBL" id="KAG5668434.1"/>
    </source>
</evidence>
<dbReference type="OrthoDB" id="429813at2759"/>
<dbReference type="CDD" id="cd05236">
    <property type="entry name" value="FAR-N_SDR_e"/>
    <property type="match status" value="1"/>
</dbReference>
<dbReference type="Pfam" id="PF03015">
    <property type="entry name" value="Sterile"/>
    <property type="match status" value="1"/>
</dbReference>
<feature type="domain" description="Fatty acyl-CoA reductase C-terminal" evidence="5">
    <location>
        <begin position="302"/>
        <end position="392"/>
    </location>
</feature>